<reference evidence="15 16" key="1">
    <citation type="submission" date="2015-09" db="EMBL/GenBank/DDBJ databases">
        <authorList>
            <consortium name="Pathogen Informatics"/>
        </authorList>
    </citation>
    <scope>NUCLEOTIDE SEQUENCE [LARGE SCALE GENOMIC DNA]</scope>
    <source>
        <strain evidence="15 16">2789STDY5608850</strain>
    </source>
</reference>
<dbReference type="PROSITE" id="PS50885">
    <property type="entry name" value="HAMP"/>
    <property type="match status" value="1"/>
</dbReference>
<name>A0A174KM17_9FIRM</name>
<dbReference type="EMBL" id="CYZE01000018">
    <property type="protein sequence ID" value="CUP10645.1"/>
    <property type="molecule type" value="Genomic_DNA"/>
</dbReference>
<comment type="subcellular location">
    <subcellularLocation>
        <location evidence="2">Cell membrane</location>
        <topology evidence="2">Multi-pass membrane protein</topology>
    </subcellularLocation>
</comment>
<keyword evidence="6 15" id="KW-0808">Transferase</keyword>
<evidence type="ECO:0000259" key="13">
    <source>
        <dbReference type="PROSITE" id="PS50109"/>
    </source>
</evidence>
<dbReference type="CDD" id="cd06225">
    <property type="entry name" value="HAMP"/>
    <property type="match status" value="1"/>
</dbReference>
<dbReference type="PANTHER" id="PTHR44936:SF9">
    <property type="entry name" value="SENSOR PROTEIN CREC"/>
    <property type="match status" value="1"/>
</dbReference>
<dbReference type="SUPFAM" id="SSF47384">
    <property type="entry name" value="Homodimeric domain of signal transducing histidine kinase"/>
    <property type="match status" value="1"/>
</dbReference>
<dbReference type="SMART" id="SM00388">
    <property type="entry name" value="HisKA"/>
    <property type="match status" value="1"/>
</dbReference>
<dbReference type="Proteomes" id="UP000095651">
    <property type="component" value="Unassembled WGS sequence"/>
</dbReference>
<accession>A0A174KM17</accession>
<feature type="domain" description="HAMP" evidence="14">
    <location>
        <begin position="193"/>
        <end position="244"/>
    </location>
</feature>
<evidence type="ECO:0000256" key="3">
    <source>
        <dbReference type="ARBA" id="ARBA00012438"/>
    </source>
</evidence>
<dbReference type="PANTHER" id="PTHR44936">
    <property type="entry name" value="SENSOR PROTEIN CREC"/>
    <property type="match status" value="1"/>
</dbReference>
<evidence type="ECO:0000313" key="15">
    <source>
        <dbReference type="EMBL" id="CUP10645.1"/>
    </source>
</evidence>
<dbReference type="RefSeq" id="WP_055659267.1">
    <property type="nucleotide sequence ID" value="NZ_CABIXC010000018.1"/>
</dbReference>
<dbReference type="InterPro" id="IPR003660">
    <property type="entry name" value="HAMP_dom"/>
</dbReference>
<gene>
    <name evidence="15" type="primary">senX3_2</name>
    <name evidence="15" type="ORF">ERS852407_04985</name>
</gene>
<keyword evidence="5" id="KW-0597">Phosphoprotein</keyword>
<evidence type="ECO:0000256" key="9">
    <source>
        <dbReference type="ARBA" id="ARBA00022840"/>
    </source>
</evidence>
<evidence type="ECO:0000256" key="7">
    <source>
        <dbReference type="ARBA" id="ARBA00022741"/>
    </source>
</evidence>
<dbReference type="SMART" id="SM00304">
    <property type="entry name" value="HAMP"/>
    <property type="match status" value="1"/>
</dbReference>
<dbReference type="GO" id="GO:0005886">
    <property type="term" value="C:plasma membrane"/>
    <property type="evidence" value="ECO:0007669"/>
    <property type="project" value="UniProtKB-SubCell"/>
</dbReference>
<keyword evidence="12" id="KW-0472">Membrane</keyword>
<keyword evidence="11" id="KW-0175">Coiled coil</keyword>
<dbReference type="Pfam" id="PF02518">
    <property type="entry name" value="HATPase_c"/>
    <property type="match status" value="1"/>
</dbReference>
<dbReference type="Pfam" id="PF00512">
    <property type="entry name" value="HisKA"/>
    <property type="match status" value="1"/>
</dbReference>
<organism evidence="15 16">
    <name type="scientific">Hungatella hathewayi</name>
    <dbReference type="NCBI Taxonomy" id="154046"/>
    <lineage>
        <taxon>Bacteria</taxon>
        <taxon>Bacillati</taxon>
        <taxon>Bacillota</taxon>
        <taxon>Clostridia</taxon>
        <taxon>Lachnospirales</taxon>
        <taxon>Lachnospiraceae</taxon>
        <taxon>Hungatella</taxon>
    </lineage>
</organism>
<protein>
    <recommendedName>
        <fullName evidence="3">histidine kinase</fullName>
        <ecNumber evidence="3">2.7.13.3</ecNumber>
    </recommendedName>
</protein>
<dbReference type="InterPro" id="IPR036890">
    <property type="entry name" value="HATPase_C_sf"/>
</dbReference>
<keyword evidence="12" id="KW-1133">Transmembrane helix</keyword>
<evidence type="ECO:0000256" key="1">
    <source>
        <dbReference type="ARBA" id="ARBA00000085"/>
    </source>
</evidence>
<comment type="catalytic activity">
    <reaction evidence="1">
        <text>ATP + protein L-histidine = ADP + protein N-phospho-L-histidine.</text>
        <dbReference type="EC" id="2.7.13.3"/>
    </reaction>
</comment>
<dbReference type="AlphaFoldDB" id="A0A174KM17"/>
<dbReference type="SUPFAM" id="SSF55874">
    <property type="entry name" value="ATPase domain of HSP90 chaperone/DNA topoisomerase II/histidine kinase"/>
    <property type="match status" value="1"/>
</dbReference>
<dbReference type="Pfam" id="PF00672">
    <property type="entry name" value="HAMP"/>
    <property type="match status" value="1"/>
</dbReference>
<evidence type="ECO:0000313" key="16">
    <source>
        <dbReference type="Proteomes" id="UP000095651"/>
    </source>
</evidence>
<feature type="domain" description="Histidine kinase" evidence="13">
    <location>
        <begin position="259"/>
        <end position="462"/>
    </location>
</feature>
<evidence type="ECO:0000256" key="6">
    <source>
        <dbReference type="ARBA" id="ARBA00022679"/>
    </source>
</evidence>
<evidence type="ECO:0000256" key="4">
    <source>
        <dbReference type="ARBA" id="ARBA00022475"/>
    </source>
</evidence>
<dbReference type="SMART" id="SM00387">
    <property type="entry name" value="HATPase_c"/>
    <property type="match status" value="1"/>
</dbReference>
<dbReference type="CDD" id="cd00082">
    <property type="entry name" value="HisKA"/>
    <property type="match status" value="1"/>
</dbReference>
<dbReference type="InterPro" id="IPR003661">
    <property type="entry name" value="HisK_dim/P_dom"/>
</dbReference>
<keyword evidence="9" id="KW-0067">ATP-binding</keyword>
<evidence type="ECO:0000256" key="5">
    <source>
        <dbReference type="ARBA" id="ARBA00022553"/>
    </source>
</evidence>
<keyword evidence="12" id="KW-0812">Transmembrane</keyword>
<dbReference type="Gene3D" id="6.10.340.10">
    <property type="match status" value="1"/>
</dbReference>
<dbReference type="InterPro" id="IPR036097">
    <property type="entry name" value="HisK_dim/P_sf"/>
</dbReference>
<evidence type="ECO:0000256" key="10">
    <source>
        <dbReference type="ARBA" id="ARBA00023012"/>
    </source>
</evidence>
<keyword evidence="10" id="KW-0902">Two-component regulatory system</keyword>
<dbReference type="GO" id="GO:0000155">
    <property type="term" value="F:phosphorelay sensor kinase activity"/>
    <property type="evidence" value="ECO:0007669"/>
    <property type="project" value="InterPro"/>
</dbReference>
<dbReference type="InterPro" id="IPR003594">
    <property type="entry name" value="HATPase_dom"/>
</dbReference>
<dbReference type="GO" id="GO:0005524">
    <property type="term" value="F:ATP binding"/>
    <property type="evidence" value="ECO:0007669"/>
    <property type="project" value="UniProtKB-KW"/>
</dbReference>
<feature type="transmembrane region" description="Helical" evidence="12">
    <location>
        <begin position="174"/>
        <end position="192"/>
    </location>
</feature>
<keyword evidence="4" id="KW-1003">Cell membrane</keyword>
<dbReference type="EC" id="2.7.13.3" evidence="3"/>
<sequence length="462" mass="52019">MTKGKRRFHRLSTKFICGTAAILALILAATLFVNSKVAARYYLRQQTEYVSQAGSRIREYLDAGMSPDEAVASLESSDNVLITYAANTSDYDALSSSLRDKFREKGLGFQKFWLWDQDYLSAVQKGSQFRLYQQDKLNYGILVEYIPVGSNLYAVAAIIPNTADFIGIINRFSILLHVISLIIAVVLLYLLVKHITNPLRRMERFSQEIARQEYSSLHISTRDELEHVADSMNQMSISIQQYQKMLQAKNQQMEQLLNDVAHDLKTPISLIGMYSSGIQDGLDDGTFLETIIQQNNRMSQMTERLLNLSGIERKEHPLTTIRLDLLLSECIGEQKLFLSKRGLSLNTAVTPNLEITGNAELVTELFSNLLSNAVKYAASGTVHAELGKNDGQCCFRITNELGNDDLDTERIWEPFYVGEPSRNKALSGTGLGLPIVKKIADTFGYQVRCIREGHVITFEVIF</sequence>
<evidence type="ECO:0000256" key="11">
    <source>
        <dbReference type="SAM" id="Coils"/>
    </source>
</evidence>
<evidence type="ECO:0000256" key="2">
    <source>
        <dbReference type="ARBA" id="ARBA00004651"/>
    </source>
</evidence>
<proteinExistence type="predicted"/>
<evidence type="ECO:0000259" key="14">
    <source>
        <dbReference type="PROSITE" id="PS50885"/>
    </source>
</evidence>
<evidence type="ECO:0000256" key="8">
    <source>
        <dbReference type="ARBA" id="ARBA00022777"/>
    </source>
</evidence>
<dbReference type="PROSITE" id="PS50109">
    <property type="entry name" value="HIS_KIN"/>
    <property type="match status" value="1"/>
</dbReference>
<evidence type="ECO:0000256" key="12">
    <source>
        <dbReference type="SAM" id="Phobius"/>
    </source>
</evidence>
<dbReference type="SUPFAM" id="SSF158472">
    <property type="entry name" value="HAMP domain-like"/>
    <property type="match status" value="1"/>
</dbReference>
<dbReference type="Gene3D" id="1.10.287.130">
    <property type="match status" value="1"/>
</dbReference>
<dbReference type="InterPro" id="IPR050980">
    <property type="entry name" value="2C_sensor_his_kinase"/>
</dbReference>
<dbReference type="InterPro" id="IPR005467">
    <property type="entry name" value="His_kinase_dom"/>
</dbReference>
<feature type="coiled-coil region" evidence="11">
    <location>
        <begin position="232"/>
        <end position="259"/>
    </location>
</feature>
<keyword evidence="7" id="KW-0547">Nucleotide-binding</keyword>
<keyword evidence="8 15" id="KW-0418">Kinase</keyword>
<dbReference type="Gene3D" id="3.30.565.10">
    <property type="entry name" value="Histidine kinase-like ATPase, C-terminal domain"/>
    <property type="match status" value="1"/>
</dbReference>